<feature type="compositionally biased region" description="Basic and acidic residues" evidence="4">
    <location>
        <begin position="576"/>
        <end position="587"/>
    </location>
</feature>
<dbReference type="ExpressionAtlas" id="A0A178UQ59">
    <property type="expression patterns" value="baseline and differential"/>
</dbReference>
<evidence type="ECO:0000313" key="6">
    <source>
        <dbReference type="EMBL" id="OAO94791.1"/>
    </source>
</evidence>
<evidence type="ECO:0000256" key="3">
    <source>
        <dbReference type="ARBA" id="ARBA00023306"/>
    </source>
</evidence>
<proteinExistence type="predicted"/>
<protein>
    <submittedName>
        <fullName evidence="6">ATIM</fullName>
    </submittedName>
</protein>
<comment type="subcellular location">
    <subcellularLocation>
        <location evidence="1">Nucleus</location>
    </subcellularLocation>
</comment>
<feature type="region of interest" description="Disordered" evidence="4">
    <location>
        <begin position="561"/>
        <end position="666"/>
    </location>
</feature>
<organism evidence="6 7">
    <name type="scientific">Arabidopsis thaliana</name>
    <name type="common">Mouse-ear cress</name>
    <dbReference type="NCBI Taxonomy" id="3702"/>
    <lineage>
        <taxon>Eukaryota</taxon>
        <taxon>Viridiplantae</taxon>
        <taxon>Streptophyta</taxon>
        <taxon>Embryophyta</taxon>
        <taxon>Tracheophyta</taxon>
        <taxon>Spermatophyta</taxon>
        <taxon>Magnoliopsida</taxon>
        <taxon>eudicotyledons</taxon>
        <taxon>Gunneridae</taxon>
        <taxon>Pentapetalae</taxon>
        <taxon>rosids</taxon>
        <taxon>malvids</taxon>
        <taxon>Brassicales</taxon>
        <taxon>Brassicaceae</taxon>
        <taxon>Camelineae</taxon>
        <taxon>Arabidopsis</taxon>
    </lineage>
</organism>
<dbReference type="AlphaFoldDB" id="A0A178UQ59"/>
<feature type="domain" description="Timeless N-terminal" evidence="5">
    <location>
        <begin position="39"/>
        <end position="297"/>
    </location>
</feature>
<dbReference type="PANTHER" id="PTHR22940">
    <property type="entry name" value="TIMEOUT/TIMELESS-2"/>
    <property type="match status" value="1"/>
</dbReference>
<accession>A0A178UQ59</accession>
<dbReference type="InterPro" id="IPR044998">
    <property type="entry name" value="Timeless"/>
</dbReference>
<dbReference type="GO" id="GO:0005634">
    <property type="term" value="C:nucleus"/>
    <property type="evidence" value="ECO:0007669"/>
    <property type="project" value="UniProtKB-SubCell"/>
</dbReference>
<gene>
    <name evidence="6" type="ordered locus">AXX17_At5g51790</name>
</gene>
<sequence length="1163" mass="131537">MDVEERISTKKKIDLEGLSVICSDLGLPEEDEDRRRIGYSKSEYCLDNLKDLLRFLRRDDPESREVFKQVCAWNIVSKDLIPIIEHYQDEHNLVLNAVKVLVFLTMPIEPSSDDIPQQLEYLWGLKSAITFSNIVAVIVSLLEAPLENLELDVFNEEDWKLVQLVLTLFRNLLAIHDVSPIQKAGESTCYFLSLRDQFLEVLSRENVMDIVLVITQTIEGFNSLLRHDNLLLLEIYHYILLGQDMELVAKAPEKLDQGKQASVDSLKTLMKEEEVKRKLARLNNMNQRHSQFGGTFTRVTMDGTKAVLKGIPSTTESTMLKPQQGRGATEKIVWEHGPMSVTNDKVLKLLHDFINQFMSGGYNVLMQSLCEDIEKEHPSIQNSDIVTFFQVAQSITSFQFHKSSASSPAIETEETSELTTNQKAGVNFSKSDICAPIAATINDRMFLLVISKWRCAFDGLKETKDFKFLSAASSLVKTMLCLLDLVIKLLPEDSKEAFTVRILLYKLFYDQTDQGMCQFILNLVRSFDTHKQPKSELGDLVESIHIIVGLMENLQGRGTLRVSKKSRKARKKKPKGNKEATVHKLSENHPSTSNEASTAKSIPMVDSTVSTEDGPMDVPPNKPEASNLETETDETQQMHSPKSNNVVDDLSSGSDDSSDGEEQTATDEVDFKVSTFISAFASNSIIQNLCWLLKFYKSNPKQTNHHVISILRRITEDLELAPMLYQLSLLITFHKILDEQKVCPCKDYENIVTFLTDLVRNMLKKMKSQPLLFVEILFSKTRKECHYINAEYMLHELGHLRKQMGNQEKFSGTEEFGTSSDKGWAHRSLADALGDDEADVVISYDQGFQNEDDDMVEDKSAGPSKRKRRLVLDGDMDIKIKDLYDRYKDDKNCSRLIAENLVPDGGISAAQVTNKLKQLGLETRKRLRRGDTDHLDATSLAQPSNTRKRVSSFSKEQETLIKELYKKFKDEKRCCYLIASELGSENTYTTAQVSRKLKQLGLRLPRGKKSEAGMMLKDDHDDSSADESEDETLLAFKNRKSRKNQKNKQQTGSINEITPGGSEDNTERNETSLHEPTAGEEEDNDQSYITRESRQSETDVYISDNGPSTSLPEDPNLSSDNELEDDELADWGDDSAAGGASLTQSPLSRRKLKMVLDKDDEDD</sequence>
<feature type="compositionally biased region" description="Acidic residues" evidence="4">
    <location>
        <begin position="656"/>
        <end position="666"/>
    </location>
</feature>
<feature type="region of interest" description="Disordered" evidence="4">
    <location>
        <begin position="927"/>
        <end position="952"/>
    </location>
</feature>
<feature type="compositionally biased region" description="Polar residues" evidence="4">
    <location>
        <begin position="1105"/>
        <end position="1120"/>
    </location>
</feature>
<name>A0A178UQ59_ARATH</name>
<reference evidence="7" key="1">
    <citation type="journal article" date="2016" name="Proc. Natl. Acad. Sci. U.S.A.">
        <title>Chromosome-level assembly of Arabidopsis thaliana Ler reveals the extent of translocation and inversion polymorphisms.</title>
        <authorList>
            <person name="Zapata L."/>
            <person name="Ding J."/>
            <person name="Willing E.M."/>
            <person name="Hartwig B."/>
            <person name="Bezdan D."/>
            <person name="Jiao W.B."/>
            <person name="Patel V."/>
            <person name="Velikkakam James G."/>
            <person name="Koornneef M."/>
            <person name="Ossowski S."/>
            <person name="Schneeberger K."/>
        </authorList>
    </citation>
    <scope>NUCLEOTIDE SEQUENCE [LARGE SCALE GENOMIC DNA]</scope>
    <source>
        <strain evidence="7">cv. Landsberg erecta</strain>
    </source>
</reference>
<evidence type="ECO:0000256" key="2">
    <source>
        <dbReference type="ARBA" id="ARBA00023242"/>
    </source>
</evidence>
<keyword evidence="2" id="KW-0539">Nucleus</keyword>
<feature type="compositionally biased region" description="Polar residues" evidence="4">
    <location>
        <begin position="588"/>
        <end position="600"/>
    </location>
</feature>
<feature type="region of interest" description="Disordered" evidence="4">
    <location>
        <begin position="1004"/>
        <end position="1147"/>
    </location>
</feature>
<dbReference type="Pfam" id="PF04821">
    <property type="entry name" value="TIMELESS"/>
    <property type="match status" value="1"/>
</dbReference>
<evidence type="ECO:0000256" key="1">
    <source>
        <dbReference type="ARBA" id="ARBA00004123"/>
    </source>
</evidence>
<feature type="compositionally biased region" description="Basic residues" evidence="4">
    <location>
        <begin position="1037"/>
        <end position="1046"/>
    </location>
</feature>
<evidence type="ECO:0000256" key="4">
    <source>
        <dbReference type="SAM" id="MobiDB-lite"/>
    </source>
</evidence>
<feature type="compositionally biased region" description="Basic and acidic residues" evidence="4">
    <location>
        <begin position="1008"/>
        <end position="1023"/>
    </location>
</feature>
<evidence type="ECO:0000313" key="7">
    <source>
        <dbReference type="Proteomes" id="UP000078284"/>
    </source>
</evidence>
<dbReference type="InterPro" id="IPR006906">
    <property type="entry name" value="Timeless_N"/>
</dbReference>
<evidence type="ECO:0000259" key="5">
    <source>
        <dbReference type="Pfam" id="PF04821"/>
    </source>
</evidence>
<dbReference type="PANTHER" id="PTHR22940:SF4">
    <property type="entry name" value="PROTEIN TIMELESS HOMOLOG"/>
    <property type="match status" value="1"/>
</dbReference>
<feature type="compositionally biased region" description="Polar residues" evidence="4">
    <location>
        <begin position="635"/>
        <end position="646"/>
    </location>
</feature>
<feature type="compositionally biased region" description="Acidic residues" evidence="4">
    <location>
        <begin position="1121"/>
        <end position="1133"/>
    </location>
</feature>
<dbReference type="EMBL" id="LUHQ01000005">
    <property type="protein sequence ID" value="OAO94791.1"/>
    <property type="molecule type" value="Genomic_DNA"/>
</dbReference>
<comment type="caution">
    <text evidence="6">The sequence shown here is derived from an EMBL/GenBank/DDBJ whole genome shotgun (WGS) entry which is preliminary data.</text>
</comment>
<keyword evidence="3" id="KW-0131">Cell cycle</keyword>
<feature type="compositionally biased region" description="Basic residues" evidence="4">
    <location>
        <begin position="562"/>
        <end position="575"/>
    </location>
</feature>
<dbReference type="Proteomes" id="UP000078284">
    <property type="component" value="Chromosome 5"/>
</dbReference>